<dbReference type="PROSITE" id="PS51318">
    <property type="entry name" value="TAT"/>
    <property type="match status" value="1"/>
</dbReference>
<dbReference type="PANTHER" id="PTHR43606:SF2">
    <property type="entry name" value="ALKALINE PHOSPHATASE FAMILY PROTEIN (AFU_ORTHOLOGUE AFUA_5G03860)"/>
    <property type="match status" value="1"/>
</dbReference>
<accession>A0ABS5BRU2</accession>
<dbReference type="InterPro" id="IPR029052">
    <property type="entry name" value="Metallo-depent_PP-like"/>
</dbReference>
<protein>
    <submittedName>
        <fullName evidence="3">Alkaline phosphatase D family protein</fullName>
    </submittedName>
</protein>
<dbReference type="InterPro" id="IPR006311">
    <property type="entry name" value="TAT_signal"/>
</dbReference>
<feature type="domain" description="PhoD-like phosphatase metallophosphatase" evidence="1">
    <location>
        <begin position="165"/>
        <end position="508"/>
    </location>
</feature>
<keyword evidence="4" id="KW-1185">Reference proteome</keyword>
<comment type="caution">
    <text evidence="3">The sequence shown here is derived from an EMBL/GenBank/DDBJ whole genome shotgun (WGS) entry which is preliminary data.</text>
</comment>
<dbReference type="Proteomes" id="UP000676565">
    <property type="component" value="Unassembled WGS sequence"/>
</dbReference>
<dbReference type="Pfam" id="PF09423">
    <property type="entry name" value="PhoD"/>
    <property type="match status" value="1"/>
</dbReference>
<dbReference type="Gene3D" id="3.60.21.70">
    <property type="entry name" value="PhoD-like phosphatase"/>
    <property type="match status" value="1"/>
</dbReference>
<dbReference type="Gene3D" id="2.60.40.380">
    <property type="entry name" value="Purple acid phosphatase-like, N-terminal"/>
    <property type="match status" value="1"/>
</dbReference>
<dbReference type="InterPro" id="IPR038607">
    <property type="entry name" value="PhoD-like_sf"/>
</dbReference>
<feature type="domain" description="Phospholipase D N-terminal" evidence="2">
    <location>
        <begin position="56"/>
        <end position="152"/>
    </location>
</feature>
<dbReference type="RefSeq" id="WP_210654551.1">
    <property type="nucleotide sequence ID" value="NZ_JAGKQQ010000001.1"/>
</dbReference>
<dbReference type="CDD" id="cd07389">
    <property type="entry name" value="MPP_PhoD"/>
    <property type="match status" value="1"/>
</dbReference>
<gene>
    <name evidence="3" type="ORF">J8F10_14235</name>
</gene>
<dbReference type="EMBL" id="JAGKQQ010000001">
    <property type="protein sequence ID" value="MBP3956436.1"/>
    <property type="molecule type" value="Genomic_DNA"/>
</dbReference>
<evidence type="ECO:0000313" key="3">
    <source>
        <dbReference type="EMBL" id="MBP3956436.1"/>
    </source>
</evidence>
<dbReference type="Pfam" id="PF16655">
    <property type="entry name" value="PhoD_N"/>
    <property type="match status" value="1"/>
</dbReference>
<name>A0ABS5BRU2_9BACT</name>
<sequence>MLDLSNLRAAVRSEGGVSRRLFLAYGAALAALPTVGARAFGRVARQPKFTADPFTLGIASGDPTDTGVVLWTRLAPKPLDEFGGMTGENVEVRWELADDEGMKTVLKTGTAVATPQLGHSVHVEVEGLKPDRWYFYRFQCGGATSPVGRTRTTPERSSTPEKLKFAFASCQHYEQGLFTAYEHMAKDDLDLVFHLGDYIYEYPNRETAKVVRKHVGPKDGKIKTLEDYRNRHAQYRTDPHLQKTHNRFPWVVTWDDHEFDNNYANDIQEEQPKGKMKADPATFLEQRANAYQAYYEMMPLRKGCVPNGPDLKLYRSIAFGRLAEFQVLDTRQYRTDQPNGDKSSELNEDALNPKNTILGTKQAGWLRSALLKSSSTWNVLAQQVMMGMADLAAGEPKKYSMDQWPGYAHERMKLMQWIADRKVSNPVVLTGDIHSNWVNDLRVDDRKLDTPVVAAEFVGTSITSGGNGVKEPKGLDTLLAENPFIKFHNRQRGYVRCAVTPKEWRSDYVIVEDVLKPSAPADVRASFVVEAGKAGVTKA</sequence>
<dbReference type="InterPro" id="IPR018946">
    <property type="entry name" value="PhoD-like_MPP"/>
</dbReference>
<evidence type="ECO:0000313" key="4">
    <source>
        <dbReference type="Proteomes" id="UP000676565"/>
    </source>
</evidence>
<proteinExistence type="predicted"/>
<dbReference type="InterPro" id="IPR052900">
    <property type="entry name" value="Phospholipid_Metab_Enz"/>
</dbReference>
<dbReference type="SUPFAM" id="SSF56300">
    <property type="entry name" value="Metallo-dependent phosphatases"/>
    <property type="match status" value="1"/>
</dbReference>
<dbReference type="PANTHER" id="PTHR43606">
    <property type="entry name" value="PHOSPHATASE, PUTATIVE (AFU_ORTHOLOGUE AFUA_6G08710)-RELATED"/>
    <property type="match status" value="1"/>
</dbReference>
<reference evidence="3 4" key="1">
    <citation type="submission" date="2021-04" db="EMBL/GenBank/DDBJ databases">
        <authorList>
            <person name="Ivanova A."/>
        </authorList>
    </citation>
    <scope>NUCLEOTIDE SEQUENCE [LARGE SCALE GENOMIC DNA]</scope>
    <source>
        <strain evidence="3 4">G18</strain>
    </source>
</reference>
<dbReference type="InterPro" id="IPR032093">
    <property type="entry name" value="PhoD_N"/>
</dbReference>
<evidence type="ECO:0000259" key="2">
    <source>
        <dbReference type="Pfam" id="PF16655"/>
    </source>
</evidence>
<organism evidence="3 4">
    <name type="scientific">Gemmata palustris</name>
    <dbReference type="NCBI Taxonomy" id="2822762"/>
    <lineage>
        <taxon>Bacteria</taxon>
        <taxon>Pseudomonadati</taxon>
        <taxon>Planctomycetota</taxon>
        <taxon>Planctomycetia</taxon>
        <taxon>Gemmatales</taxon>
        <taxon>Gemmataceae</taxon>
        <taxon>Gemmata</taxon>
    </lineage>
</organism>
<evidence type="ECO:0000259" key="1">
    <source>
        <dbReference type="Pfam" id="PF09423"/>
    </source>
</evidence>